<dbReference type="PANTHER" id="PTHR34857">
    <property type="entry name" value="SLL0384 PROTEIN"/>
    <property type="match status" value="1"/>
</dbReference>
<proteinExistence type="predicted"/>
<dbReference type="CDD" id="cd16914">
    <property type="entry name" value="EcfT"/>
    <property type="match status" value="1"/>
</dbReference>
<evidence type="ECO:0000256" key="4">
    <source>
        <dbReference type="ARBA" id="ARBA00022989"/>
    </source>
</evidence>
<name>A0A1C5JTG8_9ACTN</name>
<dbReference type="AlphaFoldDB" id="A0A1C5JTG8"/>
<evidence type="ECO:0000256" key="3">
    <source>
        <dbReference type="ARBA" id="ARBA00022692"/>
    </source>
</evidence>
<evidence type="ECO:0000256" key="5">
    <source>
        <dbReference type="ARBA" id="ARBA00023136"/>
    </source>
</evidence>
<reference evidence="7 8" key="1">
    <citation type="submission" date="2016-06" db="EMBL/GenBank/DDBJ databases">
        <authorList>
            <person name="Kjaerup R.B."/>
            <person name="Dalgaard T.S."/>
            <person name="Juul-Madsen H.R."/>
        </authorList>
    </citation>
    <scope>NUCLEOTIDE SEQUENCE [LARGE SCALE GENOMIC DNA]</scope>
    <source>
        <strain evidence="7 8">DSM 45097</strain>
    </source>
</reference>
<feature type="transmembrane region" description="Helical" evidence="6">
    <location>
        <begin position="67"/>
        <end position="86"/>
    </location>
</feature>
<accession>A0A1C5JTG8</accession>
<keyword evidence="5 6" id="KW-0472">Membrane</keyword>
<dbReference type="InterPro" id="IPR003339">
    <property type="entry name" value="ABC/ECF_trnsptr_transmembrane"/>
</dbReference>
<feature type="transmembrane region" description="Helical" evidence="6">
    <location>
        <begin position="43"/>
        <end position="60"/>
    </location>
</feature>
<dbReference type="InterPro" id="IPR051611">
    <property type="entry name" value="ECF_transporter_component"/>
</dbReference>
<keyword evidence="4 6" id="KW-1133">Transmembrane helix</keyword>
<keyword evidence="3 6" id="KW-0812">Transmembrane</keyword>
<feature type="transmembrane region" description="Helical" evidence="6">
    <location>
        <begin position="106"/>
        <end position="128"/>
    </location>
</feature>
<evidence type="ECO:0000313" key="8">
    <source>
        <dbReference type="Proteomes" id="UP000198210"/>
    </source>
</evidence>
<gene>
    <name evidence="7" type="ORF">GA0074704_4954</name>
</gene>
<comment type="subcellular location">
    <subcellularLocation>
        <location evidence="1">Membrane</location>
        <topology evidence="1">Multi-pass membrane protein</topology>
    </subcellularLocation>
</comment>
<dbReference type="PANTHER" id="PTHR34857:SF2">
    <property type="entry name" value="SLL0384 PROTEIN"/>
    <property type="match status" value="1"/>
</dbReference>
<protein>
    <submittedName>
        <fullName evidence="7">Energy-coupling factor transport system permease protein</fullName>
    </submittedName>
</protein>
<sequence length="266" mass="27555">MIDIEPIAAPGAPLARRNPVAKVAAALVFSFVLLATLDPVAPALAIAVELAVLPLFGVRYRLLARRAWPLLASAVGVLVTLVLFAADRSGRVLLDAGPVLVTSGVLVTALGLVLRLLAVALPGIIVFATTDATDLADALVQNAKAPARFAIGALAAFRLVPLLGQEWQMISMARRARGVDAGRNPVAKLRLFVSTAFALLVGAIRRGTRLAVAMDARGFDAGVPRSVARRQRFGAADWALIAGAAVLAGAALTVSVLLGTFRPLIG</sequence>
<keyword evidence="2" id="KW-1003">Cell membrane</keyword>
<dbReference type="GO" id="GO:0005886">
    <property type="term" value="C:plasma membrane"/>
    <property type="evidence" value="ECO:0007669"/>
    <property type="project" value="UniProtKB-ARBA"/>
</dbReference>
<evidence type="ECO:0000256" key="2">
    <source>
        <dbReference type="ARBA" id="ARBA00022475"/>
    </source>
</evidence>
<keyword evidence="8" id="KW-1185">Reference proteome</keyword>
<dbReference type="RefSeq" id="WP_088972693.1">
    <property type="nucleotide sequence ID" value="NZ_JBHLYF010000002.1"/>
</dbReference>
<feature type="transmembrane region" description="Helical" evidence="6">
    <location>
        <begin position="238"/>
        <end position="261"/>
    </location>
</feature>
<dbReference type="EMBL" id="LT607751">
    <property type="protein sequence ID" value="SCG73798.1"/>
    <property type="molecule type" value="Genomic_DNA"/>
</dbReference>
<dbReference type="Proteomes" id="UP000198210">
    <property type="component" value="Chromosome I"/>
</dbReference>
<dbReference type="Pfam" id="PF02361">
    <property type="entry name" value="CbiQ"/>
    <property type="match status" value="1"/>
</dbReference>
<feature type="transmembrane region" description="Helical" evidence="6">
    <location>
        <begin position="20"/>
        <end position="37"/>
    </location>
</feature>
<evidence type="ECO:0000256" key="6">
    <source>
        <dbReference type="SAM" id="Phobius"/>
    </source>
</evidence>
<evidence type="ECO:0000256" key="1">
    <source>
        <dbReference type="ARBA" id="ARBA00004141"/>
    </source>
</evidence>
<feature type="transmembrane region" description="Helical" evidence="6">
    <location>
        <begin position="187"/>
        <end position="204"/>
    </location>
</feature>
<organism evidence="7 8">
    <name type="scientific">Micromonospora siamensis</name>
    <dbReference type="NCBI Taxonomy" id="299152"/>
    <lineage>
        <taxon>Bacteria</taxon>
        <taxon>Bacillati</taxon>
        <taxon>Actinomycetota</taxon>
        <taxon>Actinomycetes</taxon>
        <taxon>Micromonosporales</taxon>
        <taxon>Micromonosporaceae</taxon>
        <taxon>Micromonospora</taxon>
    </lineage>
</organism>
<evidence type="ECO:0000313" key="7">
    <source>
        <dbReference type="EMBL" id="SCG73798.1"/>
    </source>
</evidence>
<feature type="transmembrane region" description="Helical" evidence="6">
    <location>
        <begin position="149"/>
        <end position="167"/>
    </location>
</feature>